<dbReference type="InterPro" id="IPR019384">
    <property type="entry name" value="FHIP"/>
</dbReference>
<reference evidence="2" key="1">
    <citation type="submission" date="2023-06" db="EMBL/GenBank/DDBJ databases">
        <title>Black Yeasts Isolated from many extreme environments.</title>
        <authorList>
            <person name="Coleine C."/>
            <person name="Stajich J.E."/>
            <person name="Selbmann L."/>
        </authorList>
    </citation>
    <scope>NUCLEOTIDE SEQUENCE</scope>
    <source>
        <strain evidence="2">CCFEE 5200</strain>
    </source>
</reference>
<feature type="compositionally biased region" description="Low complexity" evidence="1">
    <location>
        <begin position="766"/>
        <end position="777"/>
    </location>
</feature>
<evidence type="ECO:0000313" key="3">
    <source>
        <dbReference type="Proteomes" id="UP001175353"/>
    </source>
</evidence>
<feature type="compositionally biased region" description="Polar residues" evidence="1">
    <location>
        <begin position="729"/>
        <end position="752"/>
    </location>
</feature>
<evidence type="ECO:0008006" key="4">
    <source>
        <dbReference type="Google" id="ProtNLM"/>
    </source>
</evidence>
<dbReference type="Pfam" id="PF10257">
    <property type="entry name" value="RAI16-like"/>
    <property type="match status" value="1"/>
</dbReference>
<keyword evidence="3" id="KW-1185">Reference proteome</keyword>
<organism evidence="2 3">
    <name type="scientific">Friedmanniomyces endolithicus</name>
    <dbReference type="NCBI Taxonomy" id="329885"/>
    <lineage>
        <taxon>Eukaryota</taxon>
        <taxon>Fungi</taxon>
        <taxon>Dikarya</taxon>
        <taxon>Ascomycota</taxon>
        <taxon>Pezizomycotina</taxon>
        <taxon>Dothideomycetes</taxon>
        <taxon>Dothideomycetidae</taxon>
        <taxon>Mycosphaerellales</taxon>
        <taxon>Teratosphaeriaceae</taxon>
        <taxon>Friedmanniomyces</taxon>
    </lineage>
</organism>
<dbReference type="PANTHER" id="PTHR21705:SF11">
    <property type="entry name" value="FHIP FAMILY PROTEIN CG3558"/>
    <property type="match status" value="1"/>
</dbReference>
<feature type="region of interest" description="Disordered" evidence="1">
    <location>
        <begin position="1"/>
        <end position="27"/>
    </location>
</feature>
<dbReference type="AlphaFoldDB" id="A0AAN6QZ77"/>
<protein>
    <recommendedName>
        <fullName evidence="4">Retinoic acid induced 16-like protein-domain-containing protein</fullName>
    </recommendedName>
</protein>
<name>A0AAN6QZ77_9PEZI</name>
<dbReference type="Proteomes" id="UP001175353">
    <property type="component" value="Unassembled WGS sequence"/>
</dbReference>
<evidence type="ECO:0000313" key="2">
    <source>
        <dbReference type="EMBL" id="KAK1009239.1"/>
    </source>
</evidence>
<proteinExistence type="predicted"/>
<dbReference type="EMBL" id="JAUJLE010000014">
    <property type="protein sequence ID" value="KAK1009239.1"/>
    <property type="molecule type" value="Genomic_DNA"/>
</dbReference>
<gene>
    <name evidence="2" type="ORF">LTR91_002889</name>
</gene>
<feature type="compositionally biased region" description="Low complexity" evidence="1">
    <location>
        <begin position="15"/>
        <end position="27"/>
    </location>
</feature>
<feature type="compositionally biased region" description="Polar residues" evidence="1">
    <location>
        <begin position="788"/>
        <end position="821"/>
    </location>
</feature>
<evidence type="ECO:0000256" key="1">
    <source>
        <dbReference type="SAM" id="MobiDB-lite"/>
    </source>
</evidence>
<accession>A0AAN6QZ77</accession>
<comment type="caution">
    <text evidence="2">The sequence shown here is derived from an EMBL/GenBank/DDBJ whole genome shotgun (WGS) entry which is preliminary data.</text>
</comment>
<feature type="region of interest" description="Disordered" evidence="1">
    <location>
        <begin position="729"/>
        <end position="833"/>
    </location>
</feature>
<sequence>MDFFSRLYGGSTHGPAKATPKAAAPNDPKARLARFKRTFNLVLELCNKPRDPANERPLLESLKTAVSRLTILIREDSRASLPHLCLQYAATSQIFTVLGRAATVSQYEPLVHSVVVFFAALVESEEEGFLSNASFAKSLMRLVTRVADNGNVLLSVDAETSVLELLFSISAKIRLQPEALPVWFRPIARPELDDVFVKEKRSFVGTTQKADFPLCYLLVDRVHHEGRIGDFARTGLLYIFEAMGRSLDLEEWVVSSDLPTLMASGLGALYSQLSRELSILHPNSTLPAVLAMSDYSTTHQRATTESAFSDRHQTHMATFLSYLAFWQDVLDHCGSADVKQTLLDHFQILFLQQLLYPSLLQSSDTDAGSSVAVLTYMASILDVLDHPDLINMILTYLLAVPESIPVAPSTPATPVRPSMPPRSPTATKKRQSLMMLTAPKDPDQAFEPALFNLTDLILNSVRSRGAQTAFSALKLISMMIQRQRKYAFGTLLKVRPGKSPSSRQQTNLIPGESLVVNTMNTGAAQDTAGDLTRTVGAQDLEVESYRQLATALHCGTFPEEVYASLCDDLRYCIEGQMQLKSVNGDTVEHTETTTFALSPGDPLVRSLADLLRTFLTNSVEVNLALTQALMSIASCVELKLDAWLALDPADYKFADAVPEAVQPWGALLEDDEMVAWFALQQASRQPTWSADKAPLIHTILESLVHELAHVRSTVPNLDHLLAGRQHMLQASTTPAQPASEPSSLISSPTQPSFLDAPLRKSKPQGSHSRSSSNTTSSPAQGRKAAHSRASSTKAASPSQTFIRPSDTTSSKPNASQATRSIFQPPPPETTSTTDVLMQNLTFPAIKPHDAEEGAQEGGERTASLNHVLTNIVVLQQFVLELVAVLQVRAAVLGDREVRYTREQMGSALGSYEDGNLGVPEIALCE</sequence>
<dbReference type="PANTHER" id="PTHR21705">
    <property type="entry name" value="RAI16 PROTEIN-RELATED"/>
    <property type="match status" value="1"/>
</dbReference>